<gene>
    <name evidence="2" type="ORF">SAMN06295920_101592</name>
</gene>
<dbReference type="STRING" id="439228.SAMN06295920_101592"/>
<protein>
    <submittedName>
        <fullName evidence="2">NAD(P)-dependent dehydrogenase, short-chain alcohol dehydrogenase family</fullName>
    </submittedName>
</protein>
<dbReference type="AlphaFoldDB" id="A0A1T5A4R6"/>
<dbReference type="PRINTS" id="PR00081">
    <property type="entry name" value="GDHRDH"/>
</dbReference>
<dbReference type="CDD" id="cd05233">
    <property type="entry name" value="SDR_c"/>
    <property type="match status" value="1"/>
</dbReference>
<dbReference type="InterPro" id="IPR002347">
    <property type="entry name" value="SDR_fam"/>
</dbReference>
<evidence type="ECO:0000313" key="2">
    <source>
        <dbReference type="EMBL" id="SKB29984.1"/>
    </source>
</evidence>
<dbReference type="GO" id="GO:0006633">
    <property type="term" value="P:fatty acid biosynthetic process"/>
    <property type="evidence" value="ECO:0007669"/>
    <property type="project" value="TreeGrafter"/>
</dbReference>
<keyword evidence="3" id="KW-1185">Reference proteome</keyword>
<dbReference type="InterPro" id="IPR036291">
    <property type="entry name" value="NAD(P)-bd_dom_sf"/>
</dbReference>
<accession>A0A1T5A4R6</accession>
<name>A0A1T5A4R6_9SPHN</name>
<dbReference type="RefSeq" id="WP_079646517.1">
    <property type="nucleotide sequence ID" value="NZ_FUYM01000001.1"/>
</dbReference>
<sequence length="272" mass="27957">MPEPTRYLGRLAGKAAIVTGAGAAEDEIGIGRAIAFIMAREGAKVACADLDGARAEATAAQIRAEGGEAIAVAADVSLPEDCEALVKATVKAFGQLDILVNNVGISVPTNLETITLDLWNRTIAANLTSVMLMSKYAVPVMAERGGGSIVNISSLAGMRAMGAVAYGPSKAAMAQLSREIGVLHGRQGIRVNTVAPGHVMTPHAMSKLPASMREARRKVGPLGIEGDAWDVAQAVLFVASDEARFINGVHLAVDGGVEGIGPMVGHALISEA</sequence>
<dbReference type="FunFam" id="3.40.50.720:FF:000084">
    <property type="entry name" value="Short-chain dehydrogenase reductase"/>
    <property type="match status" value="1"/>
</dbReference>
<dbReference type="PANTHER" id="PTHR42760">
    <property type="entry name" value="SHORT-CHAIN DEHYDROGENASES/REDUCTASES FAMILY MEMBER"/>
    <property type="match status" value="1"/>
</dbReference>
<dbReference type="SUPFAM" id="SSF51735">
    <property type="entry name" value="NAD(P)-binding Rossmann-fold domains"/>
    <property type="match status" value="1"/>
</dbReference>
<dbReference type="EMBL" id="FUYM01000001">
    <property type="protein sequence ID" value="SKB29984.1"/>
    <property type="molecule type" value="Genomic_DNA"/>
</dbReference>
<dbReference type="PRINTS" id="PR00080">
    <property type="entry name" value="SDRFAMILY"/>
</dbReference>
<dbReference type="Proteomes" id="UP000189818">
    <property type="component" value="Unassembled WGS sequence"/>
</dbReference>
<organism evidence="2 3">
    <name type="scientific">Rhizorhabdus histidinilytica</name>
    <dbReference type="NCBI Taxonomy" id="439228"/>
    <lineage>
        <taxon>Bacteria</taxon>
        <taxon>Pseudomonadati</taxon>
        <taxon>Pseudomonadota</taxon>
        <taxon>Alphaproteobacteria</taxon>
        <taxon>Sphingomonadales</taxon>
        <taxon>Sphingomonadaceae</taxon>
        <taxon>Rhizorhabdus</taxon>
    </lineage>
</organism>
<dbReference type="GO" id="GO:0048038">
    <property type="term" value="F:quinone binding"/>
    <property type="evidence" value="ECO:0007669"/>
    <property type="project" value="TreeGrafter"/>
</dbReference>
<reference evidence="3" key="1">
    <citation type="submission" date="2017-02" db="EMBL/GenBank/DDBJ databases">
        <authorList>
            <person name="Varghese N."/>
            <person name="Submissions S."/>
        </authorList>
    </citation>
    <scope>NUCLEOTIDE SEQUENCE [LARGE SCALE GENOMIC DNA]</scope>
    <source>
        <strain evidence="3">UM2</strain>
    </source>
</reference>
<dbReference type="GO" id="GO:0016616">
    <property type="term" value="F:oxidoreductase activity, acting on the CH-OH group of donors, NAD or NADP as acceptor"/>
    <property type="evidence" value="ECO:0007669"/>
    <property type="project" value="TreeGrafter"/>
</dbReference>
<dbReference type="Pfam" id="PF13561">
    <property type="entry name" value="adh_short_C2"/>
    <property type="match status" value="1"/>
</dbReference>
<evidence type="ECO:0000256" key="1">
    <source>
        <dbReference type="ARBA" id="ARBA00006484"/>
    </source>
</evidence>
<evidence type="ECO:0000313" key="3">
    <source>
        <dbReference type="Proteomes" id="UP000189818"/>
    </source>
</evidence>
<dbReference type="OrthoDB" id="5457012at2"/>
<proteinExistence type="inferred from homology"/>
<dbReference type="PANTHER" id="PTHR42760:SF122">
    <property type="entry name" value="NAD(P)-BINDING PROTEIN"/>
    <property type="match status" value="1"/>
</dbReference>
<dbReference type="Gene3D" id="3.40.50.720">
    <property type="entry name" value="NAD(P)-binding Rossmann-like Domain"/>
    <property type="match status" value="1"/>
</dbReference>
<comment type="similarity">
    <text evidence="1">Belongs to the short-chain dehydrogenases/reductases (SDR) family.</text>
</comment>